<gene>
    <name evidence="1" type="ORF">D5400_03595</name>
</gene>
<organism evidence="1 2">
    <name type="scientific">Georhizobium profundi</name>
    <dbReference type="NCBI Taxonomy" id="2341112"/>
    <lineage>
        <taxon>Bacteria</taxon>
        <taxon>Pseudomonadati</taxon>
        <taxon>Pseudomonadota</taxon>
        <taxon>Alphaproteobacteria</taxon>
        <taxon>Hyphomicrobiales</taxon>
        <taxon>Rhizobiaceae</taxon>
        <taxon>Georhizobium</taxon>
    </lineage>
</organism>
<dbReference type="AlphaFoldDB" id="A0A3S9B0L2"/>
<keyword evidence="2" id="KW-1185">Reference proteome</keyword>
<sequence length="72" mass="8208">MTNGRLWDFVVMLRMAGMGSKAVIKIRVHFNGSYSGVVAQNRTVRRRPQRRRQEIISQVRLLDAGAADGRDH</sequence>
<evidence type="ECO:0000313" key="2">
    <source>
        <dbReference type="Proteomes" id="UP000268192"/>
    </source>
</evidence>
<reference evidence="1 2" key="1">
    <citation type="submission" date="2018-09" db="EMBL/GenBank/DDBJ databases">
        <title>Marinorhizobium profundi gen. nov., sp. nov., isolated from a deep-sea sediment sample from the New Britain Trench and proposal of Marinorhizobiaceae fam. nov. in the order Rhizobiales of the class Alphaproteobacteria.</title>
        <authorList>
            <person name="Cao J."/>
        </authorList>
    </citation>
    <scope>NUCLEOTIDE SEQUENCE [LARGE SCALE GENOMIC DNA]</scope>
    <source>
        <strain evidence="1 2">WS11</strain>
    </source>
</reference>
<dbReference type="EMBL" id="CP032509">
    <property type="protein sequence ID" value="AZN70479.1"/>
    <property type="molecule type" value="Genomic_DNA"/>
</dbReference>
<protein>
    <submittedName>
        <fullName evidence="1">Uncharacterized protein</fullName>
    </submittedName>
</protein>
<accession>A0A3S9B0L2</accession>
<proteinExistence type="predicted"/>
<name>A0A3S9B0L2_9HYPH</name>
<dbReference type="Proteomes" id="UP000268192">
    <property type="component" value="Chromosome"/>
</dbReference>
<dbReference type="KEGG" id="abaw:D5400_03595"/>
<evidence type="ECO:0000313" key="1">
    <source>
        <dbReference type="EMBL" id="AZN70479.1"/>
    </source>
</evidence>